<protein>
    <submittedName>
        <fullName evidence="6">Chitinase-3-like protein 1</fullName>
    </submittedName>
</protein>
<dbReference type="GO" id="GO:0005576">
    <property type="term" value="C:extracellular region"/>
    <property type="evidence" value="ECO:0007669"/>
    <property type="project" value="TreeGrafter"/>
</dbReference>
<dbReference type="PROSITE" id="PS50026">
    <property type="entry name" value="EGF_3"/>
    <property type="match status" value="1"/>
</dbReference>
<dbReference type="InterPro" id="IPR050314">
    <property type="entry name" value="Glycosyl_Hydrlase_18"/>
</dbReference>
<comment type="caution">
    <text evidence="1">Lacks conserved residue(s) required for the propagation of feature annotation.</text>
</comment>
<sequence length="931" mass="102360">MCMMDSSAQYRQYEGQFDPSTYVASVSGALDPPRLCTHIVYTYAAIDTVNLELAPAGDFEESNYQAVVSLKQSDPQLKIILGVGGPTAISDDFSVVANDTDSMEEFAKNAADFLTDRNFDGILFDWMYPGLGNSEPNDVDKYPLLVETVFRHFAEISQSKGHNSRLMVLVLMSGEKYTVDDAYRVQQLAQNADYVLVKAYDFYTADISLVGHHSALFSRQEEQGYAAVLNADFAVQYLLYLGVPQSKLILGISTHGRSLKFANATDESQKYFGFEHGGAGEPGPYTQTAGLLAFYEVCGFLANGWVSDFSFEHQAPYAISPDEIVTYDDVQSVLAKVNYVKDNKLGGLFVSSLADDDFSGVFCGQGPYPLTQAIKTSLSLSRDDCHLGSFGAVDEPGCFPCPKSSYQPLASQTSCLPCPEGLTTPESGADNIDQCMVDCPDGHEFSHVRQKCLMCPLGFVRDPWEHRVCQKCPYGYTTVASGSKSCVLKPAEVEDERTNQLDLETTLIFDILSCENRPVIEGAINHIISMFFEDLSQQWSGLCDPDCSNVKSSRVKGCDMGHIIRKKRNIHYPQVKSMRAMGLGYAGDAMEIRVTAMDISENLNDSVIVRRTERVVEEALFAEDVFINLESYGIVYRGVMSLNTTVLCEAGFVLANSTCRPCPRGSFHNRSSLTCEKCPVGTVQSLPAMTSCVTCDGATTTLMSGATSENQCISPCDAKPNYCYHGGQCHWNEQEKDFIYCECEDGYVGERCDTRREHQTDTGLIAGASVGAVLGFLIFVLIIVACMACIKFGKVKRRSMDFQKRSAQGPTPSNHYASGSARGVKFVDYIDYYAWMFATADSQPEYANSPPSLHRLSSTGRATHPRIHKGAKPKRHQSAPTVRPAKMAVYSTPLPVVPVAPPVARADSHPELHIKQTADSDSFKTNSEMIY</sequence>
<comment type="caution">
    <text evidence="6">The sequence shown here is derived from an EMBL/GenBank/DDBJ whole genome shotgun (WGS) entry which is preliminary data.</text>
</comment>
<evidence type="ECO:0000256" key="2">
    <source>
        <dbReference type="SAM" id="MobiDB-lite"/>
    </source>
</evidence>
<dbReference type="SUPFAM" id="SSF57184">
    <property type="entry name" value="Growth factor receptor domain"/>
    <property type="match status" value="2"/>
</dbReference>
<dbReference type="PROSITE" id="PS00022">
    <property type="entry name" value="EGF_1"/>
    <property type="match status" value="1"/>
</dbReference>
<dbReference type="Proteomes" id="UP000762676">
    <property type="component" value="Unassembled WGS sequence"/>
</dbReference>
<dbReference type="Gene3D" id="2.10.25.10">
    <property type="entry name" value="Laminin"/>
    <property type="match status" value="1"/>
</dbReference>
<dbReference type="PROSITE" id="PS01186">
    <property type="entry name" value="EGF_2"/>
    <property type="match status" value="1"/>
</dbReference>
<reference evidence="6 7" key="1">
    <citation type="journal article" date="2021" name="Elife">
        <title>Chloroplast acquisition without the gene transfer in kleptoplastic sea slugs, Plakobranchus ocellatus.</title>
        <authorList>
            <person name="Maeda T."/>
            <person name="Takahashi S."/>
            <person name="Yoshida T."/>
            <person name="Shimamura S."/>
            <person name="Takaki Y."/>
            <person name="Nagai Y."/>
            <person name="Toyoda A."/>
            <person name="Suzuki Y."/>
            <person name="Arimoto A."/>
            <person name="Ishii H."/>
            <person name="Satoh N."/>
            <person name="Nishiyama T."/>
            <person name="Hasebe M."/>
            <person name="Maruyama T."/>
            <person name="Minagawa J."/>
            <person name="Obokata J."/>
            <person name="Shigenobu S."/>
        </authorList>
    </citation>
    <scope>NUCLEOTIDE SEQUENCE [LARGE SCALE GENOMIC DNA]</scope>
</reference>
<dbReference type="SUPFAM" id="SSF51445">
    <property type="entry name" value="(Trans)glycosidases"/>
    <property type="match status" value="1"/>
</dbReference>
<evidence type="ECO:0000313" key="6">
    <source>
        <dbReference type="EMBL" id="GFR60324.1"/>
    </source>
</evidence>
<name>A0AAV4EIA1_9GAST</name>
<dbReference type="InterPro" id="IPR017853">
    <property type="entry name" value="GH"/>
</dbReference>
<feature type="transmembrane region" description="Helical" evidence="3">
    <location>
        <begin position="764"/>
        <end position="790"/>
    </location>
</feature>
<dbReference type="Gene3D" id="3.20.20.80">
    <property type="entry name" value="Glycosidases"/>
    <property type="match status" value="1"/>
</dbReference>
<evidence type="ECO:0000313" key="7">
    <source>
        <dbReference type="Proteomes" id="UP000762676"/>
    </source>
</evidence>
<dbReference type="PANTHER" id="PTHR11177">
    <property type="entry name" value="CHITINASE"/>
    <property type="match status" value="1"/>
</dbReference>
<dbReference type="GO" id="GO:0006032">
    <property type="term" value="P:chitin catabolic process"/>
    <property type="evidence" value="ECO:0007669"/>
    <property type="project" value="TreeGrafter"/>
</dbReference>
<dbReference type="PROSITE" id="PS51910">
    <property type="entry name" value="GH18_2"/>
    <property type="match status" value="1"/>
</dbReference>
<feature type="disulfide bond" evidence="1">
    <location>
        <begin position="743"/>
        <end position="752"/>
    </location>
</feature>
<gene>
    <name evidence="6" type="ORF">ElyMa_000076200</name>
</gene>
<keyword evidence="1" id="KW-0245">EGF-like domain</keyword>
<evidence type="ECO:0000256" key="1">
    <source>
        <dbReference type="PROSITE-ProRule" id="PRU00076"/>
    </source>
</evidence>
<dbReference type="Gene3D" id="3.10.50.10">
    <property type="match status" value="1"/>
</dbReference>
<dbReference type="GO" id="GO:0008061">
    <property type="term" value="F:chitin binding"/>
    <property type="evidence" value="ECO:0007669"/>
    <property type="project" value="InterPro"/>
</dbReference>
<feature type="compositionally biased region" description="Basic residues" evidence="2">
    <location>
        <begin position="863"/>
        <end position="877"/>
    </location>
</feature>
<feature type="region of interest" description="Disordered" evidence="2">
    <location>
        <begin position="848"/>
        <end position="882"/>
    </location>
</feature>
<accession>A0AAV4EIA1</accession>
<dbReference type="InterPro" id="IPR009030">
    <property type="entry name" value="Growth_fac_rcpt_cys_sf"/>
</dbReference>
<feature type="domain" description="EGF-like" evidence="4">
    <location>
        <begin position="713"/>
        <end position="753"/>
    </location>
</feature>
<dbReference type="GO" id="GO:0005975">
    <property type="term" value="P:carbohydrate metabolic process"/>
    <property type="evidence" value="ECO:0007669"/>
    <property type="project" value="InterPro"/>
</dbReference>
<evidence type="ECO:0000259" key="4">
    <source>
        <dbReference type="PROSITE" id="PS50026"/>
    </source>
</evidence>
<dbReference type="AlphaFoldDB" id="A0AAV4EIA1"/>
<dbReference type="GO" id="GO:0004568">
    <property type="term" value="F:chitinase activity"/>
    <property type="evidence" value="ECO:0007669"/>
    <property type="project" value="TreeGrafter"/>
</dbReference>
<dbReference type="InterPro" id="IPR000742">
    <property type="entry name" value="EGF"/>
</dbReference>
<dbReference type="InterPro" id="IPR011641">
    <property type="entry name" value="Tyr-kin_ephrin_A/B_rcpt-like"/>
</dbReference>
<dbReference type="SMART" id="SM01411">
    <property type="entry name" value="Ephrin_rec_like"/>
    <property type="match status" value="3"/>
</dbReference>
<proteinExistence type="predicted"/>
<keyword evidence="3" id="KW-0472">Membrane</keyword>
<dbReference type="Pfam" id="PF00704">
    <property type="entry name" value="Glyco_hydro_18"/>
    <property type="match status" value="1"/>
</dbReference>
<dbReference type="SUPFAM" id="SSF54556">
    <property type="entry name" value="Chitinase insertion domain"/>
    <property type="match status" value="1"/>
</dbReference>
<feature type="compositionally biased region" description="Polar residues" evidence="2">
    <location>
        <begin position="848"/>
        <end position="861"/>
    </location>
</feature>
<dbReference type="InterPro" id="IPR001223">
    <property type="entry name" value="Glyco_hydro18_cat"/>
</dbReference>
<dbReference type="EMBL" id="BMAT01000137">
    <property type="protein sequence ID" value="GFR60324.1"/>
    <property type="molecule type" value="Genomic_DNA"/>
</dbReference>
<dbReference type="PANTHER" id="PTHR11177:SF317">
    <property type="entry name" value="CHITINASE 12-RELATED"/>
    <property type="match status" value="1"/>
</dbReference>
<keyword evidence="7" id="KW-1185">Reference proteome</keyword>
<evidence type="ECO:0000259" key="5">
    <source>
        <dbReference type="PROSITE" id="PS51910"/>
    </source>
</evidence>
<keyword evidence="3" id="KW-1133">Transmembrane helix</keyword>
<evidence type="ECO:0000256" key="3">
    <source>
        <dbReference type="SAM" id="Phobius"/>
    </source>
</evidence>
<keyword evidence="1" id="KW-1015">Disulfide bond</keyword>
<organism evidence="6 7">
    <name type="scientific">Elysia marginata</name>
    <dbReference type="NCBI Taxonomy" id="1093978"/>
    <lineage>
        <taxon>Eukaryota</taxon>
        <taxon>Metazoa</taxon>
        <taxon>Spiralia</taxon>
        <taxon>Lophotrochozoa</taxon>
        <taxon>Mollusca</taxon>
        <taxon>Gastropoda</taxon>
        <taxon>Heterobranchia</taxon>
        <taxon>Euthyneura</taxon>
        <taxon>Panpulmonata</taxon>
        <taxon>Sacoglossa</taxon>
        <taxon>Placobranchoidea</taxon>
        <taxon>Plakobranchidae</taxon>
        <taxon>Elysia</taxon>
    </lineage>
</organism>
<dbReference type="Gene3D" id="2.10.50.10">
    <property type="entry name" value="Tumor Necrosis Factor Receptor, subunit A, domain 2"/>
    <property type="match status" value="3"/>
</dbReference>
<dbReference type="Pfam" id="PF07699">
    <property type="entry name" value="Ephrin_rec_like"/>
    <property type="match status" value="1"/>
</dbReference>
<feature type="domain" description="GH18" evidence="5">
    <location>
        <begin position="1"/>
        <end position="381"/>
    </location>
</feature>
<dbReference type="InterPro" id="IPR029070">
    <property type="entry name" value="Chitinase_insertion_sf"/>
</dbReference>
<dbReference type="InterPro" id="IPR011583">
    <property type="entry name" value="Chitinase_II/V-like_cat"/>
</dbReference>
<keyword evidence="3" id="KW-0812">Transmembrane</keyword>
<dbReference type="SMART" id="SM00636">
    <property type="entry name" value="Glyco_18"/>
    <property type="match status" value="1"/>
</dbReference>